<keyword evidence="3" id="KW-0418">Kinase</keyword>
<evidence type="ECO:0000313" key="3">
    <source>
        <dbReference type="EMBL" id="UUC44120.1"/>
    </source>
</evidence>
<dbReference type="RefSeq" id="WP_256549790.1">
    <property type="nucleotide sequence ID" value="NZ_CP101751.1"/>
</dbReference>
<dbReference type="EMBL" id="CP101751">
    <property type="protein sequence ID" value="UUC44120.1"/>
    <property type="molecule type" value="Genomic_DNA"/>
</dbReference>
<keyword evidence="4" id="KW-1185">Reference proteome</keyword>
<proteinExistence type="predicted"/>
<dbReference type="InterPro" id="IPR050640">
    <property type="entry name" value="Bact_2-comp_sensor_kinase"/>
</dbReference>
<feature type="domain" description="Signal transduction histidine kinase internal region" evidence="2">
    <location>
        <begin position="154"/>
        <end position="232"/>
    </location>
</feature>
<dbReference type="GO" id="GO:0016301">
    <property type="term" value="F:kinase activity"/>
    <property type="evidence" value="ECO:0007669"/>
    <property type="project" value="UniProtKB-KW"/>
</dbReference>
<feature type="transmembrane region" description="Helical" evidence="1">
    <location>
        <begin position="75"/>
        <end position="103"/>
    </location>
</feature>
<dbReference type="Gene3D" id="3.30.565.10">
    <property type="entry name" value="Histidine kinase-like ATPase, C-terminal domain"/>
    <property type="match status" value="1"/>
</dbReference>
<keyword evidence="1" id="KW-0472">Membrane</keyword>
<reference evidence="3" key="1">
    <citation type="submission" date="2022-07" db="EMBL/GenBank/DDBJ databases">
        <title>Isolation, identification, and degradation of a PFOSA degrading strain from sewage treatment plant.</title>
        <authorList>
            <person name="Zhang L."/>
            <person name="Huo Y."/>
        </authorList>
    </citation>
    <scope>NUCLEOTIDE SEQUENCE</scope>
    <source>
        <strain evidence="3">C1</strain>
    </source>
</reference>
<evidence type="ECO:0000259" key="2">
    <source>
        <dbReference type="Pfam" id="PF06580"/>
    </source>
</evidence>
<name>A0ABY5IPE8_9FLAO</name>
<dbReference type="PANTHER" id="PTHR34220:SF7">
    <property type="entry name" value="SENSOR HISTIDINE KINASE YPDA"/>
    <property type="match status" value="1"/>
</dbReference>
<evidence type="ECO:0000256" key="1">
    <source>
        <dbReference type="SAM" id="Phobius"/>
    </source>
</evidence>
<evidence type="ECO:0000313" key="4">
    <source>
        <dbReference type="Proteomes" id="UP001059844"/>
    </source>
</evidence>
<keyword evidence="1" id="KW-1133">Transmembrane helix</keyword>
<organism evidence="3 4">
    <name type="scientific">Flavobacterium cerinum</name>
    <dbReference type="NCBI Taxonomy" id="2502784"/>
    <lineage>
        <taxon>Bacteria</taxon>
        <taxon>Pseudomonadati</taxon>
        <taxon>Bacteroidota</taxon>
        <taxon>Flavobacteriia</taxon>
        <taxon>Flavobacteriales</taxon>
        <taxon>Flavobacteriaceae</taxon>
        <taxon>Flavobacterium</taxon>
    </lineage>
</organism>
<dbReference type="PANTHER" id="PTHR34220">
    <property type="entry name" value="SENSOR HISTIDINE KINASE YPDA"/>
    <property type="match status" value="1"/>
</dbReference>
<feature type="transmembrane region" description="Helical" evidence="1">
    <location>
        <begin position="7"/>
        <end position="27"/>
    </location>
</feature>
<sequence length="331" mass="38389">MKRINIKYIIAFILIVAVLLVFFYYVFQTLTGKEKNFLQFFAINLVPCVFIASVDFIIVHTIYKYLKTSNIYFHVALNLFISSLFSLLVIFLGNFIFLGFSAFEINPEIIKSTIFILLWNSIIVLLIEIFFYNQRQIVAKDKIAIMEKEKIQYQYEMLKAQINPHFLFNSLNVLSSLAYEDAEKANLFAKKMSGVYRYLLLTNERPTVTLKEELAFLDSYIFLEKIRFENNLLITLSNHINTNKNVIPVSLQLLIENAIKHNITTSNQPLNVHVEITEEGITVSNNLQLRNTIDSSGVGLKNLQRQYALHKKTIAIIKTDTQFIVKMPFLD</sequence>
<keyword evidence="3" id="KW-0808">Transferase</keyword>
<protein>
    <submittedName>
        <fullName evidence="3">Histidine kinase</fullName>
    </submittedName>
</protein>
<gene>
    <name evidence="3" type="ORF">NOX80_10795</name>
</gene>
<dbReference type="Proteomes" id="UP001059844">
    <property type="component" value="Chromosome"/>
</dbReference>
<feature type="transmembrane region" description="Helical" evidence="1">
    <location>
        <begin position="109"/>
        <end position="132"/>
    </location>
</feature>
<dbReference type="SUPFAM" id="SSF55874">
    <property type="entry name" value="ATPase domain of HSP90 chaperone/DNA topoisomerase II/histidine kinase"/>
    <property type="match status" value="1"/>
</dbReference>
<feature type="transmembrane region" description="Helical" evidence="1">
    <location>
        <begin position="39"/>
        <end position="63"/>
    </location>
</feature>
<keyword evidence="1" id="KW-0812">Transmembrane</keyword>
<accession>A0ABY5IPE8</accession>
<dbReference type="InterPro" id="IPR036890">
    <property type="entry name" value="HATPase_C_sf"/>
</dbReference>
<dbReference type="Pfam" id="PF06580">
    <property type="entry name" value="His_kinase"/>
    <property type="match status" value="1"/>
</dbReference>
<dbReference type="InterPro" id="IPR010559">
    <property type="entry name" value="Sig_transdc_His_kin_internal"/>
</dbReference>